<dbReference type="AlphaFoldDB" id="A0A2S8SBZ5"/>
<reference evidence="1 2" key="1">
    <citation type="submission" date="2018-02" db="EMBL/GenBank/DDBJ databases">
        <title>Genomic Encyclopedia of Archaeal and Bacterial Type Strains, Phase II (KMG-II): from individual species to whole genera.</title>
        <authorList>
            <person name="Goeker M."/>
        </authorList>
    </citation>
    <scope>NUCLEOTIDE SEQUENCE [LARGE SCALE GENOMIC DNA]</scope>
    <source>
        <strain evidence="1 2">DSM 18921</strain>
    </source>
</reference>
<name>A0A2S8SBZ5_9RHOB</name>
<accession>A0A2S8SBZ5</accession>
<proteinExistence type="predicted"/>
<evidence type="ECO:0000313" key="2">
    <source>
        <dbReference type="Proteomes" id="UP000238338"/>
    </source>
</evidence>
<evidence type="ECO:0000313" key="1">
    <source>
        <dbReference type="EMBL" id="PQV58316.1"/>
    </source>
</evidence>
<evidence type="ECO:0008006" key="3">
    <source>
        <dbReference type="Google" id="ProtNLM"/>
    </source>
</evidence>
<dbReference type="SUPFAM" id="SSF51197">
    <property type="entry name" value="Clavaminate synthase-like"/>
    <property type="match status" value="1"/>
</dbReference>
<dbReference type="Gene3D" id="2.60.120.620">
    <property type="entry name" value="q2cbj1_9rhob like domain"/>
    <property type="match status" value="1"/>
</dbReference>
<protein>
    <recommendedName>
        <fullName evidence="3">Phytanoyl-CoA dioxygenase PhyH</fullName>
    </recommendedName>
</protein>
<dbReference type="EMBL" id="PVEP01000001">
    <property type="protein sequence ID" value="PQV58316.1"/>
    <property type="molecule type" value="Genomic_DNA"/>
</dbReference>
<keyword evidence="2" id="KW-1185">Reference proteome</keyword>
<organism evidence="1 2">
    <name type="scientific">Albidovulum denitrificans</name>
    <dbReference type="NCBI Taxonomy" id="404881"/>
    <lineage>
        <taxon>Bacteria</taxon>
        <taxon>Pseudomonadati</taxon>
        <taxon>Pseudomonadota</taxon>
        <taxon>Alphaproteobacteria</taxon>
        <taxon>Rhodobacterales</taxon>
        <taxon>Paracoccaceae</taxon>
        <taxon>Albidovulum</taxon>
    </lineage>
</organism>
<dbReference type="Proteomes" id="UP000238338">
    <property type="component" value="Unassembled WGS sequence"/>
</dbReference>
<gene>
    <name evidence="1" type="ORF">LX70_00125</name>
</gene>
<comment type="caution">
    <text evidence="1">The sequence shown here is derived from an EMBL/GenBank/DDBJ whole genome shotgun (WGS) entry which is preliminary data.</text>
</comment>
<dbReference type="OrthoDB" id="7345863at2"/>
<sequence length="253" mass="27141">MVTGFADRGWAHFGAEPAVADWAAAALATLKGRALEDLRLGGTWDVGLEGLANDKTGAVGGVPLQGAAIALARRLYGDLPLHRAQVSTVLPGYPRPSEDESPAAFAYRRDRDSAHVDGLLPIGPDRRRQVREPHAYILGLPLTDCDAGASPLVLWEGSHRIMARAFAGVLDSVAEADRPTTDVTEAYHAARREVFATCPRIVVPNRPGEALLIHRLTLHGISPWAEGAKAPEDGRIVAYFRPVLGSVAAWMRP</sequence>